<dbReference type="InterPro" id="IPR002104">
    <property type="entry name" value="Integrase_catalytic"/>
</dbReference>
<feature type="compositionally biased region" description="Basic and acidic residues" evidence="5">
    <location>
        <begin position="380"/>
        <end position="401"/>
    </location>
</feature>
<comment type="caution">
    <text evidence="7">The sequence shown here is derived from an EMBL/GenBank/DDBJ whole genome shotgun (WGS) entry which is preliminary data.</text>
</comment>
<evidence type="ECO:0000256" key="1">
    <source>
        <dbReference type="ARBA" id="ARBA00008857"/>
    </source>
</evidence>
<organism evidence="7 8">
    <name type="scientific">Nocardioides luteus</name>
    <dbReference type="NCBI Taxonomy" id="1844"/>
    <lineage>
        <taxon>Bacteria</taxon>
        <taxon>Bacillati</taxon>
        <taxon>Actinomycetota</taxon>
        <taxon>Actinomycetes</taxon>
        <taxon>Propionibacteriales</taxon>
        <taxon>Nocardioidaceae</taxon>
        <taxon>Nocardioides</taxon>
    </lineage>
</organism>
<protein>
    <submittedName>
        <fullName evidence="7">Phage integrase</fullName>
    </submittedName>
</protein>
<evidence type="ECO:0000313" key="7">
    <source>
        <dbReference type="EMBL" id="GLJ67546.1"/>
    </source>
</evidence>
<gene>
    <name evidence="7" type="ORF">GCM10017579_15820</name>
</gene>
<feature type="domain" description="Tyr recombinase" evidence="6">
    <location>
        <begin position="178"/>
        <end position="374"/>
    </location>
</feature>
<reference evidence="7" key="2">
    <citation type="submission" date="2023-01" db="EMBL/GenBank/DDBJ databases">
        <authorList>
            <person name="Sun Q."/>
            <person name="Evtushenko L."/>
        </authorList>
    </citation>
    <scope>NUCLEOTIDE SEQUENCE</scope>
    <source>
        <strain evidence="7">VKM Ac-1246</strain>
    </source>
</reference>
<dbReference type="EMBL" id="BSEL01000004">
    <property type="protein sequence ID" value="GLJ67546.1"/>
    <property type="molecule type" value="Genomic_DNA"/>
</dbReference>
<evidence type="ECO:0000256" key="5">
    <source>
        <dbReference type="SAM" id="MobiDB-lite"/>
    </source>
</evidence>
<proteinExistence type="inferred from homology"/>
<dbReference type="PANTHER" id="PTHR30629">
    <property type="entry name" value="PROPHAGE INTEGRASE"/>
    <property type="match status" value="1"/>
</dbReference>
<dbReference type="CDD" id="cd01189">
    <property type="entry name" value="INT_ICEBs1_C_like"/>
    <property type="match status" value="1"/>
</dbReference>
<dbReference type="PROSITE" id="PS51898">
    <property type="entry name" value="TYR_RECOMBINASE"/>
    <property type="match status" value="1"/>
</dbReference>
<evidence type="ECO:0000256" key="2">
    <source>
        <dbReference type="ARBA" id="ARBA00022908"/>
    </source>
</evidence>
<keyword evidence="4" id="KW-0233">DNA recombination</keyword>
<evidence type="ECO:0000256" key="3">
    <source>
        <dbReference type="ARBA" id="ARBA00023125"/>
    </source>
</evidence>
<dbReference type="Gene3D" id="1.10.443.10">
    <property type="entry name" value="Intergrase catalytic core"/>
    <property type="match status" value="1"/>
</dbReference>
<evidence type="ECO:0000259" key="6">
    <source>
        <dbReference type="PROSITE" id="PS51898"/>
    </source>
</evidence>
<dbReference type="RefSeq" id="WP_229787482.1">
    <property type="nucleotide sequence ID" value="NZ_BMRK01000004.1"/>
</dbReference>
<dbReference type="InterPro" id="IPR013762">
    <property type="entry name" value="Integrase-like_cat_sf"/>
</dbReference>
<dbReference type="InterPro" id="IPR010998">
    <property type="entry name" value="Integrase_recombinase_N"/>
</dbReference>
<evidence type="ECO:0000256" key="4">
    <source>
        <dbReference type="ARBA" id="ARBA00023172"/>
    </source>
</evidence>
<dbReference type="Proteomes" id="UP001142292">
    <property type="component" value="Unassembled WGS sequence"/>
</dbReference>
<dbReference type="InterPro" id="IPR050808">
    <property type="entry name" value="Phage_Integrase"/>
</dbReference>
<dbReference type="Pfam" id="PF00589">
    <property type="entry name" value="Phage_integrase"/>
    <property type="match status" value="1"/>
</dbReference>
<reference evidence="7" key="1">
    <citation type="journal article" date="2014" name="Int. J. Syst. Evol. Microbiol.">
        <title>Complete genome of a new Firmicutes species belonging to the dominant human colonic microbiota ('Ruminococcus bicirculans') reveals two chromosomes and a selective capacity to utilize plant glucans.</title>
        <authorList>
            <consortium name="NISC Comparative Sequencing Program"/>
            <person name="Wegmann U."/>
            <person name="Louis P."/>
            <person name="Goesmann A."/>
            <person name="Henrissat B."/>
            <person name="Duncan S.H."/>
            <person name="Flint H.J."/>
        </authorList>
    </citation>
    <scope>NUCLEOTIDE SEQUENCE</scope>
    <source>
        <strain evidence="7">VKM Ac-1246</strain>
    </source>
</reference>
<evidence type="ECO:0000313" key="8">
    <source>
        <dbReference type="Proteomes" id="UP001142292"/>
    </source>
</evidence>
<keyword evidence="8" id="KW-1185">Reference proteome</keyword>
<keyword evidence="2" id="KW-0229">DNA integration</keyword>
<feature type="region of interest" description="Disordered" evidence="5">
    <location>
        <begin position="367"/>
        <end position="401"/>
    </location>
</feature>
<dbReference type="Gene3D" id="1.10.150.130">
    <property type="match status" value="1"/>
</dbReference>
<comment type="similarity">
    <text evidence="1">Belongs to the 'phage' integrase family.</text>
</comment>
<dbReference type="SUPFAM" id="SSF56349">
    <property type="entry name" value="DNA breaking-rejoining enzymes"/>
    <property type="match status" value="1"/>
</dbReference>
<name>A0ABQ5SX98_9ACTN</name>
<sequence>MNPLGLGEHGKPTTIAEGRRYVTYINYRDWSGKAHRVRRSGKTKAESVRRALDAVREILEEGAGLDITKATRFREAYAGWLATFADQVEAGERSQSSLDLYTGEAERVVLPAIGDLRLGELRTPLLDRFVQGVLKDKGPSTAKVCKTVVSNTCGWAVRQGGMTYNPMRELTPITAKTKKARALDVEELRKWIDALDASEYACRQDLPQLARFMLATGLRVGEAVGVTWADVDLVKGLVRVERTIIRVKGKGLMATKVKSETSERPLFLPSWCITMLKERHERRRADDSPVFPSGAGTWRDRNAVQRSIRQVREGTDFEWLTTHTYRKTVATVLDEGGRSARAIADQLGHSRVSMTQDVYLGRKAKNAGNLDALEALNPDGPRDANEERQDTANEGERDGAA</sequence>
<keyword evidence="3" id="KW-0238">DNA-binding</keyword>
<dbReference type="InterPro" id="IPR011010">
    <property type="entry name" value="DNA_brk_join_enz"/>
</dbReference>
<dbReference type="PANTHER" id="PTHR30629:SF2">
    <property type="entry name" value="PROPHAGE INTEGRASE INTS-RELATED"/>
    <property type="match status" value="1"/>
</dbReference>
<accession>A0ABQ5SX98</accession>